<keyword evidence="1" id="KW-0732">Signal</keyword>
<dbReference type="Proteomes" id="UP000316416">
    <property type="component" value="Chromosome"/>
</dbReference>
<sequence length="56" mass="6233">MKKLLSCVSVSLLLLSSSSFAVEQEPKPELDQELSPQVLPPHWCNIPDPKKPCMDV</sequence>
<keyword evidence="3" id="KW-1185">Reference proteome</keyword>
<gene>
    <name evidence="2" type="ORF">FM038_25360</name>
</gene>
<protein>
    <submittedName>
        <fullName evidence="2">Uncharacterized protein</fullName>
    </submittedName>
</protein>
<feature type="signal peptide" evidence="1">
    <location>
        <begin position="1"/>
        <end position="21"/>
    </location>
</feature>
<dbReference type="RefSeq" id="WP_185965774.1">
    <property type="nucleotide sequence ID" value="NZ_CP045503.2"/>
</dbReference>
<reference evidence="2" key="1">
    <citation type="submission" date="2021-07" db="EMBL/GenBank/DDBJ databases">
        <title>Shewanella sp. YLB-07 whole genome sequence.</title>
        <authorList>
            <person name="Yu L."/>
        </authorList>
    </citation>
    <scope>NUCLEOTIDE SEQUENCE</scope>
    <source>
        <strain evidence="2">YLB-08</strain>
    </source>
</reference>
<organism evidence="2 3">
    <name type="scientific">Shewanella eurypsychrophilus</name>
    <dbReference type="NCBI Taxonomy" id="2593656"/>
    <lineage>
        <taxon>Bacteria</taxon>
        <taxon>Pseudomonadati</taxon>
        <taxon>Pseudomonadota</taxon>
        <taxon>Gammaproteobacteria</taxon>
        <taxon>Alteromonadales</taxon>
        <taxon>Shewanellaceae</taxon>
        <taxon>Shewanella</taxon>
    </lineage>
</organism>
<dbReference type="EMBL" id="CP045503">
    <property type="protein sequence ID" value="QXP44989.1"/>
    <property type="molecule type" value="Genomic_DNA"/>
</dbReference>
<accession>A0ABX8S6U4</accession>
<evidence type="ECO:0000256" key="1">
    <source>
        <dbReference type="SAM" id="SignalP"/>
    </source>
</evidence>
<proteinExistence type="predicted"/>
<feature type="chain" id="PRO_5046798770" evidence="1">
    <location>
        <begin position="22"/>
        <end position="56"/>
    </location>
</feature>
<name>A0ABX8S6U4_9GAMM</name>
<evidence type="ECO:0000313" key="2">
    <source>
        <dbReference type="EMBL" id="QXP44989.1"/>
    </source>
</evidence>
<evidence type="ECO:0000313" key="3">
    <source>
        <dbReference type="Proteomes" id="UP000316416"/>
    </source>
</evidence>